<proteinExistence type="predicted"/>
<name>A0A498J244_MALDO</name>
<dbReference type="InterPro" id="IPR055411">
    <property type="entry name" value="LRR_FXL15/At3g58940/PEG3-like"/>
</dbReference>
<comment type="caution">
    <text evidence="2">The sequence shown here is derived from an EMBL/GenBank/DDBJ whole genome shotgun (WGS) entry which is preliminary data.</text>
</comment>
<dbReference type="EMBL" id="RDQH01000336">
    <property type="protein sequence ID" value="RXH87501.1"/>
    <property type="molecule type" value="Genomic_DNA"/>
</dbReference>
<dbReference type="PANTHER" id="PTHR31639">
    <property type="entry name" value="F-BOX PROTEIN-LIKE"/>
    <property type="match status" value="1"/>
</dbReference>
<dbReference type="InterPro" id="IPR036047">
    <property type="entry name" value="F-box-like_dom_sf"/>
</dbReference>
<gene>
    <name evidence="2" type="ORF">DVH24_034401</name>
</gene>
<protein>
    <recommendedName>
        <fullName evidence="1">F-box domain-containing protein</fullName>
    </recommendedName>
</protein>
<dbReference type="PANTHER" id="PTHR31639:SF93">
    <property type="entry name" value="F-BOX_FBD_LRR PROTEIN"/>
    <property type="match status" value="1"/>
</dbReference>
<dbReference type="SUPFAM" id="SSF81383">
    <property type="entry name" value="F-box domain"/>
    <property type="match status" value="1"/>
</dbReference>
<organism evidence="2 3">
    <name type="scientific">Malus domestica</name>
    <name type="common">Apple</name>
    <name type="synonym">Pyrus malus</name>
    <dbReference type="NCBI Taxonomy" id="3750"/>
    <lineage>
        <taxon>Eukaryota</taxon>
        <taxon>Viridiplantae</taxon>
        <taxon>Streptophyta</taxon>
        <taxon>Embryophyta</taxon>
        <taxon>Tracheophyta</taxon>
        <taxon>Spermatophyta</taxon>
        <taxon>Magnoliopsida</taxon>
        <taxon>eudicotyledons</taxon>
        <taxon>Gunneridae</taxon>
        <taxon>Pentapetalae</taxon>
        <taxon>rosids</taxon>
        <taxon>fabids</taxon>
        <taxon>Rosales</taxon>
        <taxon>Rosaceae</taxon>
        <taxon>Amygdaloideae</taxon>
        <taxon>Maleae</taxon>
        <taxon>Malus</taxon>
    </lineage>
</organism>
<reference evidence="2 3" key="1">
    <citation type="submission" date="2018-10" db="EMBL/GenBank/DDBJ databases">
        <title>A high-quality apple genome assembly.</title>
        <authorList>
            <person name="Hu J."/>
        </authorList>
    </citation>
    <scope>NUCLEOTIDE SEQUENCE [LARGE SCALE GENOMIC DNA]</scope>
    <source>
        <strain evidence="3">cv. HFTH1</strain>
        <tissue evidence="2">Young leaf</tissue>
    </source>
</reference>
<dbReference type="PROSITE" id="PS50181">
    <property type="entry name" value="FBOX"/>
    <property type="match status" value="1"/>
</dbReference>
<feature type="domain" description="F-box" evidence="1">
    <location>
        <begin position="3"/>
        <end position="56"/>
    </location>
</feature>
<evidence type="ECO:0000259" key="1">
    <source>
        <dbReference type="PROSITE" id="PS50181"/>
    </source>
</evidence>
<dbReference type="Pfam" id="PF24758">
    <property type="entry name" value="LRR_At5g56370"/>
    <property type="match status" value="1"/>
</dbReference>
<dbReference type="Pfam" id="PF00646">
    <property type="entry name" value="F-box"/>
    <property type="match status" value="1"/>
</dbReference>
<dbReference type="SUPFAM" id="SSF52047">
    <property type="entry name" value="RNI-like"/>
    <property type="match status" value="1"/>
</dbReference>
<dbReference type="AlphaFoldDB" id="A0A498J244"/>
<dbReference type="Proteomes" id="UP000290289">
    <property type="component" value="Chromosome 10"/>
</dbReference>
<dbReference type="InterPro" id="IPR006566">
    <property type="entry name" value="FBD"/>
</dbReference>
<sequence length="387" mass="44105">MALDRISNLPSNVVENILSRLSIKEAVRTSVLSSNWRYKTAMLPHLVFDDRCYSNKNLTTFENIVNQVLLLHIGPISTFKLSHRDHLATSDIDRWILHLSRNSIKDLILDIWKGDPYKVPSCLFSCQDLVHLELYNCLLKPPSTFKGFKSLKSLDIRLITLAPDVFDKMIVCSPLLEKLTVVYIDGLTRLKIGAPNLQYLKVNVSIALDGSYDQRLVPGICSNLVKFFVHLPHIRRLKIKSFFLQYLAIGDLPEKFPEPLLSLNYLSLIIRFKHLKELLTALFLLRNSPSLKVLSILAEEDQAVLVEEAKYSLDDNENCQLTQLRIVTIIGVSGVETELDFTRFLLSNAPVLKRMTVKPASVNGELVKKLLRFRRASAFAEIIYMDP</sequence>
<evidence type="ECO:0000313" key="2">
    <source>
        <dbReference type="EMBL" id="RXH87501.1"/>
    </source>
</evidence>
<keyword evidence="3" id="KW-1185">Reference proteome</keyword>
<evidence type="ECO:0000313" key="3">
    <source>
        <dbReference type="Proteomes" id="UP000290289"/>
    </source>
</evidence>
<dbReference type="Pfam" id="PF08387">
    <property type="entry name" value="FBD"/>
    <property type="match status" value="1"/>
</dbReference>
<dbReference type="InterPro" id="IPR001810">
    <property type="entry name" value="F-box_dom"/>
</dbReference>
<dbReference type="SMART" id="SM00579">
    <property type="entry name" value="FBD"/>
    <property type="match status" value="1"/>
</dbReference>
<dbReference type="Gene3D" id="3.80.10.10">
    <property type="entry name" value="Ribonuclease Inhibitor"/>
    <property type="match status" value="1"/>
</dbReference>
<accession>A0A498J244</accession>
<dbReference type="InterPro" id="IPR032675">
    <property type="entry name" value="LRR_dom_sf"/>
</dbReference>